<feature type="transmembrane region" description="Helical" evidence="5">
    <location>
        <begin position="135"/>
        <end position="155"/>
    </location>
</feature>
<dbReference type="HAMAP" id="MF_00189">
    <property type="entry name" value="YciB"/>
    <property type="match status" value="1"/>
</dbReference>
<accession>A0A5C9A2P2</accession>
<dbReference type="EMBL" id="VRYZ01000001">
    <property type="protein sequence ID" value="TXS95028.1"/>
    <property type="molecule type" value="Genomic_DNA"/>
</dbReference>
<gene>
    <name evidence="5" type="primary">yciB</name>
    <name evidence="6" type="ORF">FVW59_03775</name>
</gene>
<evidence type="ECO:0000256" key="3">
    <source>
        <dbReference type="ARBA" id="ARBA00022989"/>
    </source>
</evidence>
<organism evidence="6 7">
    <name type="scientific">Parahaliea aestuarii</name>
    <dbReference type="NCBI Taxonomy" id="1852021"/>
    <lineage>
        <taxon>Bacteria</taxon>
        <taxon>Pseudomonadati</taxon>
        <taxon>Pseudomonadota</taxon>
        <taxon>Gammaproteobacteria</taxon>
        <taxon>Cellvibrionales</taxon>
        <taxon>Halieaceae</taxon>
        <taxon>Parahaliea</taxon>
    </lineage>
</organism>
<evidence type="ECO:0000256" key="2">
    <source>
        <dbReference type="ARBA" id="ARBA00022692"/>
    </source>
</evidence>
<feature type="transmembrane region" description="Helical" evidence="5">
    <location>
        <begin position="94"/>
        <end position="114"/>
    </location>
</feature>
<comment type="similarity">
    <text evidence="5">Belongs to the YciB family.</text>
</comment>
<dbReference type="Pfam" id="PF04279">
    <property type="entry name" value="IspA"/>
    <property type="match status" value="1"/>
</dbReference>
<keyword evidence="2 5" id="KW-0812">Transmembrane</keyword>
<keyword evidence="1 5" id="KW-1003">Cell membrane</keyword>
<dbReference type="RefSeq" id="WP_148062868.1">
    <property type="nucleotide sequence ID" value="NZ_VRYZ01000001.1"/>
</dbReference>
<proteinExistence type="inferred from homology"/>
<keyword evidence="3 5" id="KW-1133">Transmembrane helix</keyword>
<dbReference type="GO" id="GO:0005886">
    <property type="term" value="C:plasma membrane"/>
    <property type="evidence" value="ECO:0007669"/>
    <property type="project" value="UniProtKB-SubCell"/>
</dbReference>
<dbReference type="PANTHER" id="PTHR36917">
    <property type="entry name" value="INTRACELLULAR SEPTATION PROTEIN A-RELATED"/>
    <property type="match status" value="1"/>
</dbReference>
<comment type="function">
    <text evidence="5">Plays a role in cell envelope biogenesis, maintenance of cell envelope integrity and membrane homeostasis.</text>
</comment>
<dbReference type="AlphaFoldDB" id="A0A5C9A2P2"/>
<feature type="transmembrane region" description="Helical" evidence="5">
    <location>
        <begin position="161"/>
        <end position="183"/>
    </location>
</feature>
<protein>
    <recommendedName>
        <fullName evidence="5">Inner membrane-spanning protein YciB</fullName>
    </recommendedName>
</protein>
<comment type="subcellular location">
    <subcellularLocation>
        <location evidence="5">Cell inner membrane</location>
        <topology evidence="5">Multi-pass membrane protein</topology>
    </subcellularLocation>
</comment>
<keyword evidence="5" id="KW-0997">Cell inner membrane</keyword>
<evidence type="ECO:0000313" key="6">
    <source>
        <dbReference type="EMBL" id="TXS95028.1"/>
    </source>
</evidence>
<dbReference type="Proteomes" id="UP000321933">
    <property type="component" value="Unassembled WGS sequence"/>
</dbReference>
<feature type="transmembrane region" description="Helical" evidence="5">
    <location>
        <begin position="65"/>
        <end position="82"/>
    </location>
</feature>
<evidence type="ECO:0000313" key="7">
    <source>
        <dbReference type="Proteomes" id="UP000321933"/>
    </source>
</evidence>
<reference evidence="6 7" key="1">
    <citation type="submission" date="2019-08" db="EMBL/GenBank/DDBJ databases">
        <title>Parahaliea maris sp. nov., isolated from the surface seawater.</title>
        <authorList>
            <person name="Liu Y."/>
        </authorList>
    </citation>
    <scope>NUCLEOTIDE SEQUENCE [LARGE SCALE GENOMIC DNA]</scope>
    <source>
        <strain evidence="6 7">S2-26</strain>
    </source>
</reference>
<name>A0A5C9A2P2_9GAMM</name>
<dbReference type="PANTHER" id="PTHR36917:SF1">
    <property type="entry name" value="INNER MEMBRANE-SPANNING PROTEIN YCIB"/>
    <property type="match status" value="1"/>
</dbReference>
<keyword evidence="4 5" id="KW-0472">Membrane</keyword>
<sequence>MRQLLEFVPIALFFIVYQMNGDTVTLGSWSHTVDGIFSATAVLMAATALQVLLTWALTRQLERRALWLLLAVCLFGGATLVFRNEAFIQWKPTIFNWVLALVFGASQFVGDRNLMERTLGSQLQLPRPVWTRLNLLWVANFLIVGGLNLVVAYGFSEETWVSYKLYSAIGFTLVLTVITALIVSPHLKDQEATDN</sequence>
<comment type="caution">
    <text evidence="6">The sequence shown here is derived from an EMBL/GenBank/DDBJ whole genome shotgun (WGS) entry which is preliminary data.</text>
</comment>
<feature type="transmembrane region" description="Helical" evidence="5">
    <location>
        <begin position="37"/>
        <end position="58"/>
    </location>
</feature>
<keyword evidence="7" id="KW-1185">Reference proteome</keyword>
<evidence type="ECO:0000256" key="1">
    <source>
        <dbReference type="ARBA" id="ARBA00022475"/>
    </source>
</evidence>
<evidence type="ECO:0000256" key="4">
    <source>
        <dbReference type="ARBA" id="ARBA00023136"/>
    </source>
</evidence>
<dbReference type="InterPro" id="IPR006008">
    <property type="entry name" value="YciB"/>
</dbReference>
<dbReference type="OrthoDB" id="9788219at2"/>
<evidence type="ECO:0000256" key="5">
    <source>
        <dbReference type="HAMAP-Rule" id="MF_00189"/>
    </source>
</evidence>